<evidence type="ECO:0000256" key="4">
    <source>
        <dbReference type="ARBA" id="ARBA00022679"/>
    </source>
</evidence>
<dbReference type="GO" id="GO:0016020">
    <property type="term" value="C:membrane"/>
    <property type="evidence" value="ECO:0007669"/>
    <property type="project" value="UniProtKB-SubCell"/>
</dbReference>
<dbReference type="GO" id="GO:0006493">
    <property type="term" value="P:protein O-linked glycosylation"/>
    <property type="evidence" value="ECO:0007669"/>
    <property type="project" value="TreeGrafter"/>
</dbReference>
<dbReference type="Pfam" id="PF11051">
    <property type="entry name" value="Mannosyl_trans3"/>
    <property type="match status" value="1"/>
</dbReference>
<evidence type="ECO:0000256" key="5">
    <source>
        <dbReference type="ARBA" id="ARBA00022692"/>
    </source>
</evidence>
<name>A0AAD7UN16_9STRA</name>
<dbReference type="AlphaFoldDB" id="A0AAD7UN16"/>
<gene>
    <name evidence="10" type="ORF">CTAYLR_002321</name>
</gene>
<evidence type="ECO:0000256" key="3">
    <source>
        <dbReference type="ARBA" id="ARBA00022676"/>
    </source>
</evidence>
<comment type="subcellular location">
    <subcellularLocation>
        <location evidence="1">Membrane</location>
        <topology evidence="1">Single-pass type II membrane protein</topology>
    </subcellularLocation>
</comment>
<keyword evidence="4" id="KW-0808">Transferase</keyword>
<evidence type="ECO:0000313" key="10">
    <source>
        <dbReference type="EMBL" id="KAJ8613387.1"/>
    </source>
</evidence>
<accession>A0AAD7UN16</accession>
<evidence type="ECO:0000256" key="6">
    <source>
        <dbReference type="ARBA" id="ARBA00022968"/>
    </source>
</evidence>
<keyword evidence="5" id="KW-0812">Transmembrane</keyword>
<dbReference type="PANTHER" id="PTHR31392">
    <property type="entry name" value="ALPHA-1,3-MANNOSYLTRANSFERASE MNN1-RELATED"/>
    <property type="match status" value="1"/>
</dbReference>
<comment type="caution">
    <text evidence="10">The sequence shown here is derived from an EMBL/GenBank/DDBJ whole genome shotgun (WGS) entry which is preliminary data.</text>
</comment>
<keyword evidence="11" id="KW-1185">Reference proteome</keyword>
<dbReference type="SUPFAM" id="SSF53448">
    <property type="entry name" value="Nucleotide-diphospho-sugar transferases"/>
    <property type="match status" value="1"/>
</dbReference>
<evidence type="ECO:0000256" key="8">
    <source>
        <dbReference type="ARBA" id="ARBA00023136"/>
    </source>
</evidence>
<evidence type="ECO:0000256" key="9">
    <source>
        <dbReference type="ARBA" id="ARBA00023180"/>
    </source>
</evidence>
<evidence type="ECO:0000256" key="1">
    <source>
        <dbReference type="ARBA" id="ARBA00004606"/>
    </source>
</evidence>
<dbReference type="EMBL" id="JAQMWT010000029">
    <property type="protein sequence ID" value="KAJ8613387.1"/>
    <property type="molecule type" value="Genomic_DNA"/>
</dbReference>
<keyword evidence="8" id="KW-0472">Membrane</keyword>
<keyword evidence="9" id="KW-0325">Glycoprotein</keyword>
<organism evidence="10 11">
    <name type="scientific">Chrysophaeum taylorii</name>
    <dbReference type="NCBI Taxonomy" id="2483200"/>
    <lineage>
        <taxon>Eukaryota</taxon>
        <taxon>Sar</taxon>
        <taxon>Stramenopiles</taxon>
        <taxon>Ochrophyta</taxon>
        <taxon>Pelagophyceae</taxon>
        <taxon>Pelagomonadales</taxon>
        <taxon>Pelagomonadaceae</taxon>
        <taxon>Chrysophaeum</taxon>
    </lineage>
</organism>
<evidence type="ECO:0000313" key="11">
    <source>
        <dbReference type="Proteomes" id="UP001230188"/>
    </source>
</evidence>
<dbReference type="GO" id="GO:0005794">
    <property type="term" value="C:Golgi apparatus"/>
    <property type="evidence" value="ECO:0007669"/>
    <property type="project" value="TreeGrafter"/>
</dbReference>
<keyword evidence="7" id="KW-1133">Transmembrane helix</keyword>
<dbReference type="Proteomes" id="UP001230188">
    <property type="component" value="Unassembled WGS sequence"/>
</dbReference>
<keyword evidence="6" id="KW-0735">Signal-anchor</keyword>
<protein>
    <submittedName>
        <fullName evidence="10">Uncharacterized protein</fullName>
    </submittedName>
</protein>
<dbReference type="GO" id="GO:0000033">
    <property type="term" value="F:alpha-1,3-mannosyltransferase activity"/>
    <property type="evidence" value="ECO:0007669"/>
    <property type="project" value="TreeGrafter"/>
</dbReference>
<dbReference type="InterPro" id="IPR022751">
    <property type="entry name" value="Alpha_mannosyltransferase"/>
</dbReference>
<sequence length="809" mass="89586">MKPGSEILVVHGSANSHSECVDAMPLSSGVTVRHLNYAAENVVYFTMTRFLGATLSRNAIILHVDDDIVPYEETLAKLVSRVENEPGFPEYRGTARPGAYSVSSLWRKCDASGYGLDKPDDGGTAVILSKLTVLSNVMNARFAATLGNFSEAIRLARGNGEDLAFAHFALRSGSELDVVGACDQTPNPYSCGLDHEFQAIAYESRASYSGRSQHLFVRNALCRCLSAGLAGRALARCTEQAASQWVFIAHHKSGTTVSEVVAEALCALAGRRIYKYTFREYLMGKEKLDGACHFLRKIEIEDAARWIQHTLPFGRIVHFVRNPLRMVVSGYLYHLRGSESYWTDVSECSRDLCELADSRSIGLSKWSAADVFKSVPARRWLNAYGCSDFPTYLQCLRAVPPSVGLRIEAARAHKTMATMVAIEDLLRHRPVFSICLPQLSKTKFNATVSSLAAFLGFAGTTAEQQAPRVAFSACFTGSTGNSIRVMQTSANTSAIGQAIHAYLRDKGDPETRELSARCQCGDTRLRPLLPRPTVHVPGARGIVMCVNERMLKDASRALSRLRLTNCRLPVEIFHIAELKTIGGARVLKAQNAVRVIDLKRFLAPELARGELEALRGFMCKPLAVVASSFDELILVDNDSHLFLNPESLLDSVIYKRTGMLMFRDRATLRTSGGNGVNDRARFVRQLVERRMNVQDFFMGHLTDDSTWVPSRALLRSRMLAGETHSEIDSSVLALHKSRVPRLVKALWRLHEQHRHELYRRLHGDKETFWLACELAGGLECGISPFDAGEIGLLRRSRALNATCVQGFLL</sequence>
<reference evidence="10" key="1">
    <citation type="submission" date="2023-01" db="EMBL/GenBank/DDBJ databases">
        <title>Metagenome sequencing of chrysophaentin producing Chrysophaeum taylorii.</title>
        <authorList>
            <person name="Davison J."/>
            <person name="Bewley C."/>
        </authorList>
    </citation>
    <scope>NUCLEOTIDE SEQUENCE</scope>
    <source>
        <strain evidence="10">NIES-1699</strain>
    </source>
</reference>
<dbReference type="PANTHER" id="PTHR31392:SF1">
    <property type="entry name" value="ALPHA-1,3-MANNOSYLTRANSFERASE MNN1-RELATED"/>
    <property type="match status" value="1"/>
</dbReference>
<evidence type="ECO:0000256" key="2">
    <source>
        <dbReference type="ARBA" id="ARBA00009105"/>
    </source>
</evidence>
<keyword evidence="3" id="KW-0328">Glycosyltransferase</keyword>
<comment type="similarity">
    <text evidence="2">Belongs to the MNN1/MNT family.</text>
</comment>
<evidence type="ECO:0000256" key="7">
    <source>
        <dbReference type="ARBA" id="ARBA00022989"/>
    </source>
</evidence>
<dbReference type="InterPro" id="IPR029044">
    <property type="entry name" value="Nucleotide-diphossugar_trans"/>
</dbReference>
<proteinExistence type="inferred from homology"/>